<dbReference type="RefSeq" id="WP_279988700.1">
    <property type="nucleotide sequence ID" value="NZ_JAOBZK010000001.1"/>
</dbReference>
<organism evidence="2 3">
    <name type="scientific">Achromobacter mucicolens</name>
    <dbReference type="NCBI Taxonomy" id="1389922"/>
    <lineage>
        <taxon>Bacteria</taxon>
        <taxon>Pseudomonadati</taxon>
        <taxon>Pseudomonadota</taxon>
        <taxon>Betaproteobacteria</taxon>
        <taxon>Burkholderiales</taxon>
        <taxon>Alcaligenaceae</taxon>
        <taxon>Achromobacter</taxon>
    </lineage>
</organism>
<accession>A0ABD4YNI4</accession>
<sequence length="499" mass="54556">MDAKARLRRLTYLAHRWLGVAGCLLMFGWFLSGIVMLYVGYPKLTPHERFASLPVLTVDAYRMPDAAQAAPGPAVLTSVRGEATFILPTPDGPRAWSASTGNPDGTVTADMAVAAARVFWPAGAARHAGLVDEDRWTHSRGLDRHRPLHKVIMSGDTAGTLYVSSATGEVVLDAPLAQQRWNYVGAWLHWLYMARDRSVDPVWSWTVIVLSALCTVLAISGAVVGVWRWRFRGRYKSGARTPYREAWMRWHHIAGLVFSAFVCTWIFSGLMSMNPGGIFSAPHAGPDRQAMTGVQAGTAVGTASMAPLPVLQALHDAGFQAVQLEWRWMAGDPYVLARDASADSRIIRRQDNALIVQAAWQPQAVIDASRALFPDAAMQAQVLDHYDAYYYARHAEAMNGGAPRGLPVLQLDFDNAAGDRVYVDLRTGEPELSLSRAQRAGRWLFYFLHSWDTPALLNAGVGRDVAIILLSLGGLAICATGTLLGARRLRNTLRGSGAR</sequence>
<name>A0ABD4YNI4_9BURK</name>
<protein>
    <submittedName>
        <fullName evidence="2">PepSY domain-containing protein</fullName>
    </submittedName>
</protein>
<dbReference type="AlphaFoldDB" id="A0ABD4YNI4"/>
<comment type="caution">
    <text evidence="2">The sequence shown here is derived from an EMBL/GenBank/DDBJ whole genome shotgun (WGS) entry which is preliminary data.</text>
</comment>
<keyword evidence="1" id="KW-1133">Transmembrane helix</keyword>
<feature type="transmembrane region" description="Helical" evidence="1">
    <location>
        <begin position="202"/>
        <end position="227"/>
    </location>
</feature>
<dbReference type="Proteomes" id="UP001158644">
    <property type="component" value="Unassembled WGS sequence"/>
</dbReference>
<proteinExistence type="predicted"/>
<evidence type="ECO:0000313" key="3">
    <source>
        <dbReference type="Proteomes" id="UP001158644"/>
    </source>
</evidence>
<keyword evidence="1" id="KW-0472">Membrane</keyword>
<dbReference type="PANTHER" id="PTHR34219:SF6">
    <property type="entry name" value="BLR3280 PROTEIN"/>
    <property type="match status" value="1"/>
</dbReference>
<evidence type="ECO:0000256" key="1">
    <source>
        <dbReference type="SAM" id="Phobius"/>
    </source>
</evidence>
<dbReference type="InterPro" id="IPR005625">
    <property type="entry name" value="PepSY-ass_TM"/>
</dbReference>
<keyword evidence="1" id="KW-0812">Transmembrane</keyword>
<reference evidence="2 3" key="1">
    <citation type="submission" date="2022-09" db="EMBL/GenBank/DDBJ databases">
        <title>Intensive care unit water sources are persistently colonized with multi-drug resistant bacteria and are the site of extensive horizontal gene transfer of antibiotic resistance genes.</title>
        <authorList>
            <person name="Diorio-Toth L."/>
        </authorList>
    </citation>
    <scope>NUCLEOTIDE SEQUENCE [LARGE SCALE GENOMIC DNA]</scope>
    <source>
        <strain evidence="2 3">GD03967</strain>
    </source>
</reference>
<gene>
    <name evidence="2" type="ORF">N5C72_00425</name>
</gene>
<feature type="transmembrane region" description="Helical" evidence="1">
    <location>
        <begin position="17"/>
        <end position="39"/>
    </location>
</feature>
<evidence type="ECO:0000313" key="2">
    <source>
        <dbReference type="EMBL" id="MDH1176514.1"/>
    </source>
</evidence>
<dbReference type="EMBL" id="JAOBZK010000001">
    <property type="protein sequence ID" value="MDH1176514.1"/>
    <property type="molecule type" value="Genomic_DNA"/>
</dbReference>
<dbReference type="Pfam" id="PF03929">
    <property type="entry name" value="PepSY_TM"/>
    <property type="match status" value="1"/>
</dbReference>
<feature type="transmembrane region" description="Helical" evidence="1">
    <location>
        <begin position="467"/>
        <end position="486"/>
    </location>
</feature>
<feature type="transmembrane region" description="Helical" evidence="1">
    <location>
        <begin position="247"/>
        <end position="267"/>
    </location>
</feature>
<dbReference type="PANTHER" id="PTHR34219">
    <property type="entry name" value="IRON-REGULATED INNER MEMBRANE PROTEIN-RELATED"/>
    <property type="match status" value="1"/>
</dbReference>